<dbReference type="NCBIfam" id="TIGR00797">
    <property type="entry name" value="matE"/>
    <property type="match status" value="1"/>
</dbReference>
<keyword evidence="15" id="KW-1185">Reference proteome</keyword>
<evidence type="ECO:0000313" key="15">
    <source>
        <dbReference type="Proteomes" id="UP001198242"/>
    </source>
</evidence>
<dbReference type="PIRSF" id="PIRSF006603">
    <property type="entry name" value="DinF"/>
    <property type="match status" value="1"/>
</dbReference>
<keyword evidence="9 13" id="KW-1133">Transmembrane helix</keyword>
<dbReference type="Pfam" id="PF01554">
    <property type="entry name" value="MatE"/>
    <property type="match status" value="2"/>
</dbReference>
<dbReference type="PANTHER" id="PTHR43298:SF2">
    <property type="entry name" value="FMN_FAD EXPORTER YEEO-RELATED"/>
    <property type="match status" value="1"/>
</dbReference>
<name>A0AAE3J973_9FIRM</name>
<evidence type="ECO:0000256" key="13">
    <source>
        <dbReference type="SAM" id="Phobius"/>
    </source>
</evidence>
<evidence type="ECO:0000256" key="6">
    <source>
        <dbReference type="ARBA" id="ARBA00022449"/>
    </source>
</evidence>
<feature type="transmembrane region" description="Helical" evidence="13">
    <location>
        <begin position="198"/>
        <end position="219"/>
    </location>
</feature>
<feature type="transmembrane region" description="Helical" evidence="13">
    <location>
        <begin position="358"/>
        <end position="378"/>
    </location>
</feature>
<dbReference type="InterPro" id="IPR002528">
    <property type="entry name" value="MATE_fam"/>
</dbReference>
<feature type="transmembrane region" description="Helical" evidence="13">
    <location>
        <begin position="130"/>
        <end position="151"/>
    </location>
</feature>
<dbReference type="InterPro" id="IPR048279">
    <property type="entry name" value="MdtK-like"/>
</dbReference>
<keyword evidence="7" id="KW-1003">Cell membrane</keyword>
<dbReference type="InterPro" id="IPR050222">
    <property type="entry name" value="MATE_MdtK"/>
</dbReference>
<protein>
    <recommendedName>
        <fullName evidence="4">Probable multidrug resistance protein NorM</fullName>
    </recommendedName>
    <alternativeName>
        <fullName evidence="12">Multidrug-efflux transporter</fullName>
    </alternativeName>
</protein>
<evidence type="ECO:0000256" key="9">
    <source>
        <dbReference type="ARBA" id="ARBA00022989"/>
    </source>
</evidence>
<reference evidence="14 15" key="1">
    <citation type="submission" date="2021-10" db="EMBL/GenBank/DDBJ databases">
        <title>Anaerobic single-cell dispensing facilitates the cultivation of human gut bacteria.</title>
        <authorList>
            <person name="Afrizal A."/>
        </authorList>
    </citation>
    <scope>NUCLEOTIDE SEQUENCE [LARGE SCALE GENOMIC DNA]</scope>
    <source>
        <strain evidence="14 15">CLA-AA-H232</strain>
    </source>
</reference>
<keyword evidence="10" id="KW-0406">Ion transport</keyword>
<feature type="transmembrane region" description="Helical" evidence="13">
    <location>
        <begin position="60"/>
        <end position="82"/>
    </location>
</feature>
<dbReference type="Proteomes" id="UP001198242">
    <property type="component" value="Unassembled WGS sequence"/>
</dbReference>
<evidence type="ECO:0000256" key="7">
    <source>
        <dbReference type="ARBA" id="ARBA00022475"/>
    </source>
</evidence>
<dbReference type="AlphaFoldDB" id="A0AAE3J973"/>
<comment type="similarity">
    <text evidence="3">Belongs to the multi antimicrobial extrusion (MATE) (TC 2.A.66.1) family.</text>
</comment>
<feature type="transmembrane region" description="Helical" evidence="13">
    <location>
        <begin position="390"/>
        <end position="409"/>
    </location>
</feature>
<dbReference type="EMBL" id="JAJEQM010000006">
    <property type="protein sequence ID" value="MCC2210277.1"/>
    <property type="molecule type" value="Genomic_DNA"/>
</dbReference>
<dbReference type="RefSeq" id="WP_308456210.1">
    <property type="nucleotide sequence ID" value="NZ_JAJEQM010000006.1"/>
</dbReference>
<evidence type="ECO:0000256" key="11">
    <source>
        <dbReference type="ARBA" id="ARBA00023136"/>
    </source>
</evidence>
<evidence type="ECO:0000256" key="2">
    <source>
        <dbReference type="ARBA" id="ARBA00004651"/>
    </source>
</evidence>
<feature type="transmembrane region" description="Helical" evidence="13">
    <location>
        <begin position="163"/>
        <end position="186"/>
    </location>
</feature>
<dbReference type="GO" id="GO:0042910">
    <property type="term" value="F:xenobiotic transmembrane transporter activity"/>
    <property type="evidence" value="ECO:0007669"/>
    <property type="project" value="InterPro"/>
</dbReference>
<dbReference type="GO" id="GO:0015297">
    <property type="term" value="F:antiporter activity"/>
    <property type="evidence" value="ECO:0007669"/>
    <property type="project" value="UniProtKB-KW"/>
</dbReference>
<accession>A0AAE3J973</accession>
<evidence type="ECO:0000256" key="8">
    <source>
        <dbReference type="ARBA" id="ARBA00022692"/>
    </source>
</evidence>
<evidence type="ECO:0000313" key="14">
    <source>
        <dbReference type="EMBL" id="MCC2210277.1"/>
    </source>
</evidence>
<dbReference type="PANTHER" id="PTHR43298">
    <property type="entry name" value="MULTIDRUG RESISTANCE PROTEIN NORM-RELATED"/>
    <property type="match status" value="1"/>
</dbReference>
<comment type="caution">
    <text evidence="14">The sequence shown here is derived from an EMBL/GenBank/DDBJ whole genome shotgun (WGS) entry which is preliminary data.</text>
</comment>
<evidence type="ECO:0000256" key="5">
    <source>
        <dbReference type="ARBA" id="ARBA00022448"/>
    </source>
</evidence>
<keyword evidence="11 13" id="KW-0472">Membrane</keyword>
<feature type="transmembrane region" description="Helical" evidence="13">
    <location>
        <begin position="415"/>
        <end position="436"/>
    </location>
</feature>
<evidence type="ECO:0000256" key="12">
    <source>
        <dbReference type="ARBA" id="ARBA00031636"/>
    </source>
</evidence>
<feature type="transmembrane region" description="Helical" evidence="13">
    <location>
        <begin position="317"/>
        <end position="338"/>
    </location>
</feature>
<sequence length="443" mass="48237">MDQTFMKEKKILPLVLSMALPMIISMAVNSLYNIIDSFFVAKVSENAMTALSLVYPIQNLVNSIAVGFGVGINAVVAFHLGAGEMQNADRATTYGLFLSFIHGLILTFFSIFGMPYFVKMFTTDTDVINLAVMYSTIVFSFSTIVNVGIAFEKIFQAVGRMNVSMISMICGCVTNIILDPLMIFGLGPFPAMGIQGAALATGIGQTITLIIYFIFYFASPIQAKFRISLLKSGKRLLKRLYSIGVPAMLNMALPSLLITALNGILSEFSGSYVLVLGVYYKLQTFIYLTANGLIQGIRPIIGYNYGAGEHKRVKQIYNTALLLSAIIMALGTALSWIMPSTLFGMFTANPATLKLGVTALNIISIGFIVSAVSVTSSGALEGLGKGMPSLWISLFRYIIIIIPAAFVFSRFFGAVGVWISFPFAEFVTAVFAYFIYHKASKRI</sequence>
<dbReference type="GO" id="GO:0006811">
    <property type="term" value="P:monoatomic ion transport"/>
    <property type="evidence" value="ECO:0007669"/>
    <property type="project" value="UniProtKB-KW"/>
</dbReference>
<keyword evidence="8 13" id="KW-0812">Transmembrane</keyword>
<feature type="transmembrane region" description="Helical" evidence="13">
    <location>
        <begin position="240"/>
        <end position="265"/>
    </location>
</feature>
<comment type="subcellular location">
    <subcellularLocation>
        <location evidence="2">Cell membrane</location>
        <topology evidence="2">Multi-pass membrane protein</topology>
    </subcellularLocation>
</comment>
<comment type="function">
    <text evidence="1">Multidrug efflux pump.</text>
</comment>
<evidence type="ECO:0000256" key="10">
    <source>
        <dbReference type="ARBA" id="ARBA00023065"/>
    </source>
</evidence>
<feature type="transmembrane region" description="Helical" evidence="13">
    <location>
        <begin position="12"/>
        <end position="35"/>
    </location>
</feature>
<feature type="transmembrane region" description="Helical" evidence="13">
    <location>
        <begin position="94"/>
        <end position="118"/>
    </location>
</feature>
<evidence type="ECO:0000256" key="4">
    <source>
        <dbReference type="ARBA" id="ARBA00020268"/>
    </source>
</evidence>
<dbReference type="GO" id="GO:0005886">
    <property type="term" value="C:plasma membrane"/>
    <property type="evidence" value="ECO:0007669"/>
    <property type="project" value="UniProtKB-SubCell"/>
</dbReference>
<keyword evidence="5" id="KW-0813">Transport</keyword>
<keyword evidence="6" id="KW-0050">Antiport</keyword>
<evidence type="ECO:0000256" key="3">
    <source>
        <dbReference type="ARBA" id="ARBA00010199"/>
    </source>
</evidence>
<proteinExistence type="inferred from homology"/>
<organism evidence="14 15">
    <name type="scientific">Hominilimicola fabiformis</name>
    <dbReference type="NCBI Taxonomy" id="2885356"/>
    <lineage>
        <taxon>Bacteria</taxon>
        <taxon>Bacillati</taxon>
        <taxon>Bacillota</taxon>
        <taxon>Clostridia</taxon>
        <taxon>Eubacteriales</taxon>
        <taxon>Oscillospiraceae</taxon>
        <taxon>Hominilimicola</taxon>
    </lineage>
</organism>
<gene>
    <name evidence="14" type="ORF">LKE05_05665</name>
</gene>
<evidence type="ECO:0000256" key="1">
    <source>
        <dbReference type="ARBA" id="ARBA00003408"/>
    </source>
</evidence>